<dbReference type="PANTHER" id="PTHR11373:SF4">
    <property type="entry name" value="DEOXYNUCLEOSIDE TRIPHOSPHATE TRIPHOSPHOHYDROLASE SAMHD1"/>
    <property type="match status" value="1"/>
</dbReference>
<dbReference type="SUPFAM" id="SSF109604">
    <property type="entry name" value="HD-domain/PDEase-like"/>
    <property type="match status" value="1"/>
</dbReference>
<dbReference type="AlphaFoldDB" id="A0A831LDE2"/>
<dbReference type="SMART" id="SM00471">
    <property type="entry name" value="HDc"/>
    <property type="match status" value="1"/>
</dbReference>
<accession>A0A831LDE2</accession>
<dbReference type="InterPro" id="IPR045509">
    <property type="entry name" value="HD_assoc_2"/>
</dbReference>
<dbReference type="PANTHER" id="PTHR11373">
    <property type="entry name" value="DEOXYNUCLEOSIDE TRIPHOSPHATE TRIPHOSPHOHYDROLASE"/>
    <property type="match status" value="1"/>
</dbReference>
<dbReference type="InterPro" id="IPR050135">
    <property type="entry name" value="dGTPase-like"/>
</dbReference>
<evidence type="ECO:0000259" key="1">
    <source>
        <dbReference type="SMART" id="SM00471"/>
    </source>
</evidence>
<dbReference type="Proteomes" id="UP000886047">
    <property type="component" value="Unassembled WGS sequence"/>
</dbReference>
<dbReference type="InterPro" id="IPR003607">
    <property type="entry name" value="HD/PDEase_dom"/>
</dbReference>
<dbReference type="GO" id="GO:0008832">
    <property type="term" value="F:dGTPase activity"/>
    <property type="evidence" value="ECO:0007669"/>
    <property type="project" value="TreeGrafter"/>
</dbReference>
<dbReference type="Pfam" id="PF01966">
    <property type="entry name" value="HD"/>
    <property type="match status" value="1"/>
</dbReference>
<evidence type="ECO:0000313" key="2">
    <source>
        <dbReference type="EMBL" id="HDR52569.1"/>
    </source>
</evidence>
<dbReference type="CDD" id="cd00077">
    <property type="entry name" value="HDc"/>
    <property type="match status" value="1"/>
</dbReference>
<protein>
    <submittedName>
        <fullName evidence="2">HD domain-containing protein</fullName>
    </submittedName>
</protein>
<sequence>MADYYLNKKKIINDPVFGFITIQSELVFDLLEHPFIQRLRRIKQLGLSYLVYPGANHSRFEHALGASHLMRQAITVLRIKGHEITDEEADAVTIAILLHDIGHAPFSHVLENTLVEIPHEKISLFMMNELNRQFNGKLSLAIEIFKNKYKKQFLHQLVASQLDMDRLDYLSRDSFFTGVAEGIVGIDRIIKMLTVWNDQLAVDYKGIYSIEKFLIARRLMYWQVYLHKTVVSAEFLLIHVLKRARELCARGELVYATPTLKTFLTHDFLEKDFFENATVEGSHVLDWYARLDDYDILSSVKEWQLHPDPVLSSLSQSIMNRKLFRVSLEDKPVPVKWKEKMLVRITNEITNNSTIAPYFLMTGEITNSAYNRHSENIKILMKDGNVKDMGEASDINLSVLTKTVRKYFVCYPKELDIN</sequence>
<dbReference type="Pfam" id="PF19276">
    <property type="entry name" value="HD_assoc_2"/>
    <property type="match status" value="1"/>
</dbReference>
<reference evidence="2" key="1">
    <citation type="journal article" date="2020" name="mSystems">
        <title>Genome- and Community-Level Interaction Insights into Carbon Utilization and Element Cycling Functions of Hydrothermarchaeota in Hydrothermal Sediment.</title>
        <authorList>
            <person name="Zhou Z."/>
            <person name="Liu Y."/>
            <person name="Xu W."/>
            <person name="Pan J."/>
            <person name="Luo Z.H."/>
            <person name="Li M."/>
        </authorList>
    </citation>
    <scope>NUCLEOTIDE SEQUENCE [LARGE SCALE GENOMIC DNA]</scope>
    <source>
        <strain evidence="2">SpSt-1217</strain>
    </source>
</reference>
<dbReference type="EMBL" id="DSDK01000744">
    <property type="protein sequence ID" value="HDR52569.1"/>
    <property type="molecule type" value="Genomic_DNA"/>
</dbReference>
<dbReference type="GO" id="GO:0006203">
    <property type="term" value="P:dGTP catabolic process"/>
    <property type="evidence" value="ECO:0007669"/>
    <property type="project" value="TreeGrafter"/>
</dbReference>
<feature type="domain" description="HD/PDEase" evidence="1">
    <location>
        <begin position="55"/>
        <end position="179"/>
    </location>
</feature>
<dbReference type="InterPro" id="IPR006674">
    <property type="entry name" value="HD_domain"/>
</dbReference>
<organism evidence="2">
    <name type="scientific">Mariniphaga anaerophila</name>
    <dbReference type="NCBI Taxonomy" id="1484053"/>
    <lineage>
        <taxon>Bacteria</taxon>
        <taxon>Pseudomonadati</taxon>
        <taxon>Bacteroidota</taxon>
        <taxon>Bacteroidia</taxon>
        <taxon>Marinilabiliales</taxon>
        <taxon>Prolixibacteraceae</taxon>
        <taxon>Mariniphaga</taxon>
    </lineage>
</organism>
<proteinExistence type="predicted"/>
<dbReference type="Gene3D" id="1.10.3210.10">
    <property type="entry name" value="Hypothetical protein af1432"/>
    <property type="match status" value="1"/>
</dbReference>
<comment type="caution">
    <text evidence="2">The sequence shown here is derived from an EMBL/GenBank/DDBJ whole genome shotgun (WGS) entry which is preliminary data.</text>
</comment>
<name>A0A831LDE2_9BACT</name>
<gene>
    <name evidence="2" type="ORF">ENN90_13290</name>
</gene>